<dbReference type="NCBIfam" id="NF001299">
    <property type="entry name" value="PRK00241.1"/>
    <property type="match status" value="1"/>
</dbReference>
<comment type="catalytic activity">
    <reaction evidence="9">
        <text>a 5'-end NAD(+)-phospho-ribonucleoside in mRNA + H2O = a 5'-end phospho-adenosine-phospho-ribonucleoside in mRNA + beta-nicotinamide D-ribonucleotide + 2 H(+)</text>
        <dbReference type="Rhea" id="RHEA:60876"/>
        <dbReference type="Rhea" id="RHEA-COMP:15698"/>
        <dbReference type="Rhea" id="RHEA-COMP:15719"/>
        <dbReference type="ChEBI" id="CHEBI:14649"/>
        <dbReference type="ChEBI" id="CHEBI:15377"/>
        <dbReference type="ChEBI" id="CHEBI:15378"/>
        <dbReference type="ChEBI" id="CHEBI:144029"/>
        <dbReference type="ChEBI" id="CHEBI:144051"/>
    </reaction>
    <physiologicalReaction direction="left-to-right" evidence="9">
        <dbReference type="Rhea" id="RHEA:60877"/>
    </physiologicalReaction>
</comment>
<dbReference type="Proteomes" id="UP001198163">
    <property type="component" value="Unassembled WGS sequence"/>
</dbReference>
<dbReference type="EC" id="3.6.1.22" evidence="4"/>
<feature type="domain" description="Nudix hydrolase" evidence="11">
    <location>
        <begin position="143"/>
        <end position="272"/>
    </location>
</feature>
<accession>A0AAE3JIA9</accession>
<dbReference type="PRINTS" id="PR00502">
    <property type="entry name" value="NUDIXFAMILY"/>
</dbReference>
<dbReference type="InterPro" id="IPR020084">
    <property type="entry name" value="NUDIX_hydrolase_CS"/>
</dbReference>
<dbReference type="SUPFAM" id="SSF55811">
    <property type="entry name" value="Nudix"/>
    <property type="match status" value="1"/>
</dbReference>
<keyword evidence="5" id="KW-0479">Metal-binding</keyword>
<evidence type="ECO:0000256" key="6">
    <source>
        <dbReference type="ARBA" id="ARBA00022801"/>
    </source>
</evidence>
<dbReference type="PROSITE" id="PS00893">
    <property type="entry name" value="NUDIX_BOX"/>
    <property type="match status" value="1"/>
</dbReference>
<dbReference type="InterPro" id="IPR050241">
    <property type="entry name" value="NAD-cap_RNA_hydrolase_NudC"/>
</dbReference>
<evidence type="ECO:0000256" key="10">
    <source>
        <dbReference type="RuleBase" id="RU003476"/>
    </source>
</evidence>
<dbReference type="AlphaFoldDB" id="A0AAE3JIA9"/>
<name>A0AAE3JIA9_9SPIR</name>
<comment type="cofactor">
    <cofactor evidence="2">
        <name>Zn(2+)</name>
        <dbReference type="ChEBI" id="CHEBI:29105"/>
    </cofactor>
</comment>
<dbReference type="InterPro" id="IPR015797">
    <property type="entry name" value="NUDIX_hydrolase-like_dom_sf"/>
</dbReference>
<dbReference type="InterPro" id="IPR000086">
    <property type="entry name" value="NUDIX_hydrolase_dom"/>
</dbReference>
<dbReference type="Gene3D" id="3.90.79.10">
    <property type="entry name" value="Nucleoside Triphosphate Pyrophosphohydrolase"/>
    <property type="match status" value="1"/>
</dbReference>
<evidence type="ECO:0000256" key="2">
    <source>
        <dbReference type="ARBA" id="ARBA00001947"/>
    </source>
</evidence>
<dbReference type="InterPro" id="IPR015376">
    <property type="entry name" value="Znr_NADH_PPase"/>
</dbReference>
<gene>
    <name evidence="12" type="primary">nudC</name>
    <name evidence="12" type="ORF">K7J14_04470</name>
</gene>
<sequence length="273" mass="30510">MEPIDQYIFRSSEIFLTHNNTVPAEIPAKFRDSVIDSLDMVLAGRPARAVLLQETQPKSAVVSSSVSGPPHQADEDGVWMRLRAVLASDDPACRALVSPASRALGLLNWHHSTRFCSRCGTPLSAHPSEIALRCESCSSVYFPRISPAIIVLVHKGNDVLLARHANRNQDVWACLAGFLEHGETLEECVAREVYEETGVRIRNARYAGSQSWPYPDQHMVAFHAEWDSGEIRVDPAEISEARWFPWNDLPAHPQQGTVAWNLIHGIFPQQFKK</sequence>
<reference evidence="12" key="1">
    <citation type="submission" date="2021-08" db="EMBL/GenBank/DDBJ databases">
        <title>Comparative analyses of Brucepasteria parasyntrophica and Teretinema zuelzerae.</title>
        <authorList>
            <person name="Song Y."/>
            <person name="Brune A."/>
        </authorList>
    </citation>
    <scope>NUCLEOTIDE SEQUENCE</scope>
    <source>
        <strain evidence="12">DSM 1903</strain>
    </source>
</reference>
<dbReference type="GO" id="GO:0035529">
    <property type="term" value="F:NADH pyrophosphatase activity"/>
    <property type="evidence" value="ECO:0007669"/>
    <property type="project" value="TreeGrafter"/>
</dbReference>
<dbReference type="InterPro" id="IPR020476">
    <property type="entry name" value="Nudix_hydrolase"/>
</dbReference>
<dbReference type="CDD" id="cd03429">
    <property type="entry name" value="NUDIX_NADH_pyrophosphatase_Nudt13"/>
    <property type="match status" value="1"/>
</dbReference>
<keyword evidence="7" id="KW-0460">Magnesium</keyword>
<dbReference type="PROSITE" id="PS51462">
    <property type="entry name" value="NUDIX"/>
    <property type="match status" value="1"/>
</dbReference>
<comment type="similarity">
    <text evidence="3">Belongs to the Nudix hydrolase family. NudC subfamily.</text>
</comment>
<comment type="cofactor">
    <cofactor evidence="1">
        <name>Mg(2+)</name>
        <dbReference type="ChEBI" id="CHEBI:18420"/>
    </cofactor>
</comment>
<dbReference type="Gene3D" id="3.90.79.20">
    <property type="match status" value="1"/>
</dbReference>
<dbReference type="GO" id="GO:0046872">
    <property type="term" value="F:metal ion binding"/>
    <property type="evidence" value="ECO:0007669"/>
    <property type="project" value="UniProtKB-KW"/>
</dbReference>
<evidence type="ECO:0000313" key="13">
    <source>
        <dbReference type="Proteomes" id="UP001198163"/>
    </source>
</evidence>
<dbReference type="GO" id="GO:0006742">
    <property type="term" value="P:NADP+ catabolic process"/>
    <property type="evidence" value="ECO:0007669"/>
    <property type="project" value="TreeGrafter"/>
</dbReference>
<dbReference type="EMBL" id="JAINWA010000001">
    <property type="protein sequence ID" value="MCD1653951.1"/>
    <property type="molecule type" value="Genomic_DNA"/>
</dbReference>
<organism evidence="12 13">
    <name type="scientific">Teretinema zuelzerae</name>
    <dbReference type="NCBI Taxonomy" id="156"/>
    <lineage>
        <taxon>Bacteria</taxon>
        <taxon>Pseudomonadati</taxon>
        <taxon>Spirochaetota</taxon>
        <taxon>Spirochaetia</taxon>
        <taxon>Spirochaetales</taxon>
        <taxon>Treponemataceae</taxon>
        <taxon>Teretinema</taxon>
    </lineage>
</organism>
<comment type="caution">
    <text evidence="12">The sequence shown here is derived from an EMBL/GenBank/DDBJ whole genome shotgun (WGS) entry which is preliminary data.</text>
</comment>
<dbReference type="PANTHER" id="PTHR42904:SF6">
    <property type="entry name" value="NAD-CAPPED RNA HYDROLASE NUDT12"/>
    <property type="match status" value="1"/>
</dbReference>
<evidence type="ECO:0000256" key="3">
    <source>
        <dbReference type="ARBA" id="ARBA00009595"/>
    </source>
</evidence>
<evidence type="ECO:0000259" key="11">
    <source>
        <dbReference type="PROSITE" id="PS51462"/>
    </source>
</evidence>
<dbReference type="Pfam" id="PF00293">
    <property type="entry name" value="NUDIX"/>
    <property type="match status" value="1"/>
</dbReference>
<keyword evidence="6 10" id="KW-0378">Hydrolase</keyword>
<dbReference type="RefSeq" id="WP_230753612.1">
    <property type="nucleotide sequence ID" value="NZ_JAINWA010000001.1"/>
</dbReference>
<dbReference type="PANTHER" id="PTHR42904">
    <property type="entry name" value="NUDIX HYDROLASE, NUDC SUBFAMILY"/>
    <property type="match status" value="1"/>
</dbReference>
<evidence type="ECO:0000256" key="5">
    <source>
        <dbReference type="ARBA" id="ARBA00022723"/>
    </source>
</evidence>
<keyword evidence="8" id="KW-0520">NAD</keyword>
<evidence type="ECO:0000256" key="9">
    <source>
        <dbReference type="ARBA" id="ARBA00023679"/>
    </source>
</evidence>
<dbReference type="Pfam" id="PF09297">
    <property type="entry name" value="Zn_ribbon_NUD"/>
    <property type="match status" value="1"/>
</dbReference>
<proteinExistence type="inferred from homology"/>
<protein>
    <recommendedName>
        <fullName evidence="4">NAD(+) diphosphatase</fullName>
        <ecNumber evidence="4">3.6.1.22</ecNumber>
    </recommendedName>
</protein>
<evidence type="ECO:0000256" key="7">
    <source>
        <dbReference type="ARBA" id="ARBA00022842"/>
    </source>
</evidence>
<dbReference type="GO" id="GO:0019677">
    <property type="term" value="P:NAD+ catabolic process"/>
    <property type="evidence" value="ECO:0007669"/>
    <property type="project" value="TreeGrafter"/>
</dbReference>
<dbReference type="GO" id="GO:0005829">
    <property type="term" value="C:cytosol"/>
    <property type="evidence" value="ECO:0007669"/>
    <property type="project" value="TreeGrafter"/>
</dbReference>
<evidence type="ECO:0000256" key="1">
    <source>
        <dbReference type="ARBA" id="ARBA00001946"/>
    </source>
</evidence>
<evidence type="ECO:0000256" key="8">
    <source>
        <dbReference type="ARBA" id="ARBA00023027"/>
    </source>
</evidence>
<evidence type="ECO:0000256" key="4">
    <source>
        <dbReference type="ARBA" id="ARBA00012381"/>
    </source>
</evidence>
<keyword evidence="13" id="KW-1185">Reference proteome</keyword>
<evidence type="ECO:0000313" key="12">
    <source>
        <dbReference type="EMBL" id="MCD1653951.1"/>
    </source>
</evidence>
<dbReference type="InterPro" id="IPR049734">
    <property type="entry name" value="NudC-like_C"/>
</dbReference>